<dbReference type="OrthoDB" id="980926at2"/>
<accession>A0A1S1YSK3</accession>
<dbReference type="Gene3D" id="3.30.750.24">
    <property type="entry name" value="STAS domain"/>
    <property type="match status" value="1"/>
</dbReference>
<dbReference type="PANTHER" id="PTHR33745:SF1">
    <property type="entry name" value="RSBT ANTAGONIST PROTEIN RSBS"/>
    <property type="match status" value="1"/>
</dbReference>
<dbReference type="Pfam" id="PF01740">
    <property type="entry name" value="STAS"/>
    <property type="match status" value="1"/>
</dbReference>
<proteinExistence type="predicted"/>
<name>A0A1S1YSK3_FLAPC</name>
<comment type="caution">
    <text evidence="2">The sequence shown here is derived from an EMBL/GenBank/DDBJ whole genome shotgun (WGS) entry which is preliminary data.</text>
</comment>
<keyword evidence="3" id="KW-1185">Reference proteome</keyword>
<evidence type="ECO:0000313" key="3">
    <source>
        <dbReference type="Proteomes" id="UP000179797"/>
    </source>
</evidence>
<dbReference type="EMBL" id="JRYR02000002">
    <property type="protein sequence ID" value="OHX64012.1"/>
    <property type="molecule type" value="Genomic_DNA"/>
</dbReference>
<dbReference type="RefSeq" id="WP_044218060.1">
    <property type="nucleotide sequence ID" value="NZ_JRYR02000002.1"/>
</dbReference>
<dbReference type="InterPro" id="IPR002645">
    <property type="entry name" value="STAS_dom"/>
</dbReference>
<dbReference type="PROSITE" id="PS50801">
    <property type="entry name" value="STAS"/>
    <property type="match status" value="1"/>
</dbReference>
<evidence type="ECO:0000259" key="1">
    <source>
        <dbReference type="PROSITE" id="PS50801"/>
    </source>
</evidence>
<organism evidence="2 3">
    <name type="scientific">Flammeovirga pacifica</name>
    <dbReference type="NCBI Taxonomy" id="915059"/>
    <lineage>
        <taxon>Bacteria</taxon>
        <taxon>Pseudomonadati</taxon>
        <taxon>Bacteroidota</taxon>
        <taxon>Cytophagia</taxon>
        <taxon>Cytophagales</taxon>
        <taxon>Flammeovirgaceae</taxon>
        <taxon>Flammeovirga</taxon>
    </lineage>
</organism>
<dbReference type="SUPFAM" id="SSF52091">
    <property type="entry name" value="SpoIIaa-like"/>
    <property type="match status" value="1"/>
</dbReference>
<dbReference type="InterPro" id="IPR051932">
    <property type="entry name" value="Bact_StressResp_Reg"/>
</dbReference>
<feature type="domain" description="STAS" evidence="1">
    <location>
        <begin position="7"/>
        <end position="119"/>
    </location>
</feature>
<dbReference type="Proteomes" id="UP000179797">
    <property type="component" value="Unassembled WGS sequence"/>
</dbReference>
<dbReference type="AlphaFoldDB" id="A0A1S1YSK3"/>
<evidence type="ECO:0000313" key="2">
    <source>
        <dbReference type="EMBL" id="OHX64012.1"/>
    </source>
</evidence>
<sequence length="126" mass="14265">MENWVKSSIPLQLHKGCVIASFQLDLEEEQLKLFRQELLNFIVKHDKVRGIIFDLSGLEIIDLIDFNRIRNIIDMIKLTGYKTIISGLKPSVVSSLILLDADIDGLIATLSLDEAFLIVDKKVKLS</sequence>
<reference evidence="2 3" key="1">
    <citation type="journal article" date="2012" name="Int. J. Syst. Evol. Microbiol.">
        <title>Flammeovirga pacifica sp. nov., isolated from deep-sea sediment.</title>
        <authorList>
            <person name="Xu H."/>
            <person name="Fu Y."/>
            <person name="Yang N."/>
            <person name="Ding Z."/>
            <person name="Lai Q."/>
            <person name="Zeng R."/>
        </authorList>
    </citation>
    <scope>NUCLEOTIDE SEQUENCE [LARGE SCALE GENOMIC DNA]</scope>
    <source>
        <strain evidence="3">DSM 24597 / LMG 26175 / WPAGA1</strain>
    </source>
</reference>
<gene>
    <name evidence="2" type="ORF">NH26_20595</name>
</gene>
<dbReference type="STRING" id="915059.NH26_20595"/>
<dbReference type="PANTHER" id="PTHR33745">
    <property type="entry name" value="RSBT ANTAGONIST PROTEIN RSBS-RELATED"/>
    <property type="match status" value="1"/>
</dbReference>
<dbReference type="InterPro" id="IPR036513">
    <property type="entry name" value="STAS_dom_sf"/>
</dbReference>
<protein>
    <recommendedName>
        <fullName evidence="1">STAS domain-containing protein</fullName>
    </recommendedName>
</protein>